<sequence>MKHVTYADKALLIDDEAADWLMEYARALGGAHMTDSVTLRGIGMDGNEVESTFLLNASTELVMQTANTSAEGPDNDEAIGYMQERTRLILAPPTVQPIEDPADAP</sequence>
<dbReference type="Proteomes" id="UP001283109">
    <property type="component" value="Unassembled WGS sequence"/>
</dbReference>
<dbReference type="EMBL" id="JAWQEV010000004">
    <property type="protein sequence ID" value="MDW4573979.1"/>
    <property type="molecule type" value="Genomic_DNA"/>
</dbReference>
<proteinExistence type="predicted"/>
<comment type="caution">
    <text evidence="1">The sequence shown here is derived from an EMBL/GenBank/DDBJ whole genome shotgun (WGS) entry which is preliminary data.</text>
</comment>
<dbReference type="RefSeq" id="WP_318354467.1">
    <property type="nucleotide sequence ID" value="NZ_JAWQEV010000004.1"/>
</dbReference>
<keyword evidence="2" id="KW-1185">Reference proteome</keyword>
<protein>
    <submittedName>
        <fullName evidence="1">Uncharacterized protein</fullName>
    </submittedName>
</protein>
<evidence type="ECO:0000313" key="1">
    <source>
        <dbReference type="EMBL" id="MDW4573979.1"/>
    </source>
</evidence>
<reference evidence="1 2" key="1">
    <citation type="submission" date="2023-11" db="EMBL/GenBank/DDBJ databases">
        <title>Draft genome sequence of Microbacterium arthrosphaerae JCM 30492.</title>
        <authorList>
            <person name="Zhang G."/>
            <person name="Ding Y."/>
        </authorList>
    </citation>
    <scope>NUCLEOTIDE SEQUENCE [LARGE SCALE GENOMIC DNA]</scope>
    <source>
        <strain evidence="1 2">JCM 30492</strain>
    </source>
</reference>
<name>A0ABU4H7W5_9MICO</name>
<accession>A0ABU4H7W5</accession>
<organism evidence="1 2">
    <name type="scientific">Microbacterium arthrosphaerae</name>
    <dbReference type="NCBI Taxonomy" id="792652"/>
    <lineage>
        <taxon>Bacteria</taxon>
        <taxon>Bacillati</taxon>
        <taxon>Actinomycetota</taxon>
        <taxon>Actinomycetes</taxon>
        <taxon>Micrococcales</taxon>
        <taxon>Microbacteriaceae</taxon>
        <taxon>Microbacterium</taxon>
    </lineage>
</organism>
<evidence type="ECO:0000313" key="2">
    <source>
        <dbReference type="Proteomes" id="UP001283109"/>
    </source>
</evidence>
<gene>
    <name evidence="1" type="ORF">R8Z58_14455</name>
</gene>